<evidence type="ECO:0000256" key="5">
    <source>
        <dbReference type="ARBA" id="ARBA00022989"/>
    </source>
</evidence>
<evidence type="ECO:0000313" key="9">
    <source>
        <dbReference type="Proteomes" id="UP001230253"/>
    </source>
</evidence>
<protein>
    <recommendedName>
        <fullName evidence="7">Phosphatidylglycerol--prolipoprotein diacylglyceryl transferase</fullName>
        <ecNumber evidence="7">2.5.1.145</ecNumber>
    </recommendedName>
</protein>
<evidence type="ECO:0000256" key="1">
    <source>
        <dbReference type="ARBA" id="ARBA00007150"/>
    </source>
</evidence>
<keyword evidence="4 7" id="KW-0812">Transmembrane</keyword>
<feature type="transmembrane region" description="Helical" evidence="7">
    <location>
        <begin position="106"/>
        <end position="124"/>
    </location>
</feature>
<name>A0ABU0CAE4_9BRAD</name>
<feature type="transmembrane region" description="Helical" evidence="7">
    <location>
        <begin position="241"/>
        <end position="268"/>
    </location>
</feature>
<keyword evidence="9" id="KW-1185">Reference proteome</keyword>
<keyword evidence="6 7" id="KW-0472">Membrane</keyword>
<dbReference type="PANTHER" id="PTHR30589">
    <property type="entry name" value="PROLIPOPROTEIN DIACYLGLYCERYL TRANSFERASE"/>
    <property type="match status" value="1"/>
</dbReference>
<keyword evidence="5 7" id="KW-1133">Transmembrane helix</keyword>
<comment type="catalytic activity">
    <reaction evidence="7">
        <text>L-cysteinyl-[prolipoprotein] + a 1,2-diacyl-sn-glycero-3-phospho-(1'-sn-glycerol) = an S-1,2-diacyl-sn-glyceryl-L-cysteinyl-[prolipoprotein] + sn-glycerol 1-phosphate + H(+)</text>
        <dbReference type="Rhea" id="RHEA:56712"/>
        <dbReference type="Rhea" id="RHEA-COMP:14679"/>
        <dbReference type="Rhea" id="RHEA-COMP:14680"/>
        <dbReference type="ChEBI" id="CHEBI:15378"/>
        <dbReference type="ChEBI" id="CHEBI:29950"/>
        <dbReference type="ChEBI" id="CHEBI:57685"/>
        <dbReference type="ChEBI" id="CHEBI:64716"/>
        <dbReference type="ChEBI" id="CHEBI:140658"/>
        <dbReference type="EC" id="2.5.1.145"/>
    </reaction>
</comment>
<dbReference type="InterPro" id="IPR001640">
    <property type="entry name" value="Lgt"/>
</dbReference>
<dbReference type="PANTHER" id="PTHR30589:SF0">
    <property type="entry name" value="PHOSPHATIDYLGLYCEROL--PROLIPOPROTEIN DIACYLGLYCERYL TRANSFERASE"/>
    <property type="match status" value="1"/>
</dbReference>
<sequence>MTPVALPFPKIDPVAVEIGPLAVRWYGLAYFVGILLGWWYARRQAGNPRLWQGGRAPLTAADLDDFVLWITVGIILGGRLGYALFYQPDHFLNEPLAFFRLWEGGMSFHGGLIGTIVAMMAFSWKRGLPLMSLFDVVSTAVPFGLFFGRIANFINGELFGRPTDVPWAMIFPGGGGAPRHPSQLYEAALEGVLLFLILRLLTHHFRSLRYPGLTSGAFLIFYGSFRIFVEFFRQPDPQLGFIAAFLTMGMILSVPMILIGAGAVIYAWRRGPRPTEVGV</sequence>
<feature type="transmembrane region" description="Helical" evidence="7">
    <location>
        <begin position="23"/>
        <end position="41"/>
    </location>
</feature>
<keyword evidence="2 7" id="KW-1003">Cell membrane</keyword>
<dbReference type="EMBL" id="JAUSUK010000002">
    <property type="protein sequence ID" value="MDQ0327506.1"/>
    <property type="molecule type" value="Genomic_DNA"/>
</dbReference>
<dbReference type="Proteomes" id="UP001230253">
    <property type="component" value="Unassembled WGS sequence"/>
</dbReference>
<comment type="pathway">
    <text evidence="7">Protein modification; lipoprotein biosynthesis (diacylglyceryl transfer).</text>
</comment>
<comment type="subcellular location">
    <subcellularLocation>
        <location evidence="7">Cell membrane</location>
        <topology evidence="7">Multi-pass membrane protein</topology>
    </subcellularLocation>
</comment>
<comment type="similarity">
    <text evidence="1 7">Belongs to the Lgt family.</text>
</comment>
<evidence type="ECO:0000313" key="8">
    <source>
        <dbReference type="EMBL" id="MDQ0327506.1"/>
    </source>
</evidence>
<dbReference type="GO" id="GO:0016740">
    <property type="term" value="F:transferase activity"/>
    <property type="evidence" value="ECO:0007669"/>
    <property type="project" value="UniProtKB-KW"/>
</dbReference>
<evidence type="ECO:0000256" key="3">
    <source>
        <dbReference type="ARBA" id="ARBA00022679"/>
    </source>
</evidence>
<proteinExistence type="inferred from homology"/>
<feature type="transmembrane region" description="Helical" evidence="7">
    <location>
        <begin position="66"/>
        <end position="86"/>
    </location>
</feature>
<evidence type="ECO:0000256" key="6">
    <source>
        <dbReference type="ARBA" id="ARBA00023136"/>
    </source>
</evidence>
<dbReference type="PROSITE" id="PS01311">
    <property type="entry name" value="LGT"/>
    <property type="match status" value="1"/>
</dbReference>
<dbReference type="EC" id="2.5.1.145" evidence="7"/>
<reference evidence="8 9" key="1">
    <citation type="submission" date="2023-07" db="EMBL/GenBank/DDBJ databases">
        <title>Genomic Encyclopedia of Type Strains, Phase IV (KMG-IV): sequencing the most valuable type-strain genomes for metagenomic binning, comparative biology and taxonomic classification.</title>
        <authorList>
            <person name="Goeker M."/>
        </authorList>
    </citation>
    <scope>NUCLEOTIDE SEQUENCE [LARGE SCALE GENOMIC DNA]</scope>
    <source>
        <strain evidence="8 9">DSM 11549</strain>
    </source>
</reference>
<comment type="caution">
    <text evidence="8">The sequence shown here is derived from an EMBL/GenBank/DDBJ whole genome shotgun (WGS) entry which is preliminary data.</text>
</comment>
<evidence type="ECO:0000256" key="7">
    <source>
        <dbReference type="HAMAP-Rule" id="MF_01147"/>
    </source>
</evidence>
<evidence type="ECO:0000256" key="4">
    <source>
        <dbReference type="ARBA" id="ARBA00022692"/>
    </source>
</evidence>
<accession>A0ABU0CAE4</accession>
<dbReference type="NCBIfam" id="TIGR00544">
    <property type="entry name" value="lgt"/>
    <property type="match status" value="1"/>
</dbReference>
<feature type="transmembrane region" description="Helical" evidence="7">
    <location>
        <begin position="208"/>
        <end position="229"/>
    </location>
</feature>
<organism evidence="8 9">
    <name type="scientific">Rhodopseudomonas julia</name>
    <dbReference type="NCBI Taxonomy" id="200617"/>
    <lineage>
        <taxon>Bacteria</taxon>
        <taxon>Pseudomonadati</taxon>
        <taxon>Pseudomonadota</taxon>
        <taxon>Alphaproteobacteria</taxon>
        <taxon>Hyphomicrobiales</taxon>
        <taxon>Nitrobacteraceae</taxon>
        <taxon>Rhodopseudomonas</taxon>
    </lineage>
</organism>
<feature type="binding site" evidence="7">
    <location>
        <position position="149"/>
    </location>
    <ligand>
        <name>a 1,2-diacyl-sn-glycero-3-phospho-(1'-sn-glycerol)</name>
        <dbReference type="ChEBI" id="CHEBI:64716"/>
    </ligand>
</feature>
<dbReference type="Pfam" id="PF01790">
    <property type="entry name" value="LGT"/>
    <property type="match status" value="1"/>
</dbReference>
<evidence type="ECO:0000256" key="2">
    <source>
        <dbReference type="ARBA" id="ARBA00022475"/>
    </source>
</evidence>
<gene>
    <name evidence="7" type="primary">lgt</name>
    <name evidence="8" type="ORF">J2R99_003375</name>
</gene>
<keyword evidence="3 7" id="KW-0808">Transferase</keyword>
<dbReference type="HAMAP" id="MF_01147">
    <property type="entry name" value="Lgt"/>
    <property type="match status" value="1"/>
</dbReference>
<comment type="function">
    <text evidence="7">Catalyzes the transfer of the diacylglyceryl group from phosphatidylglycerol to the sulfhydryl group of the N-terminal cysteine of a prolipoprotein, the first step in the formation of mature lipoproteins.</text>
</comment>